<gene>
    <name evidence="1" type="ORF">SAMN05445850_8549</name>
</gene>
<name>A0A1H1KLR4_9BURK</name>
<evidence type="ECO:0000313" key="2">
    <source>
        <dbReference type="Proteomes" id="UP000199365"/>
    </source>
</evidence>
<accession>A0A1H1KLR4</accession>
<reference evidence="2" key="1">
    <citation type="submission" date="2016-10" db="EMBL/GenBank/DDBJ databases">
        <authorList>
            <person name="Varghese N."/>
            <person name="Submissions S."/>
        </authorList>
    </citation>
    <scope>NUCLEOTIDE SEQUENCE [LARGE SCALE GENOMIC DNA]</scope>
    <source>
        <strain evidence="2">DUS833</strain>
    </source>
</reference>
<dbReference type="Proteomes" id="UP000199365">
    <property type="component" value="Unassembled WGS sequence"/>
</dbReference>
<dbReference type="EMBL" id="FNKX01000005">
    <property type="protein sequence ID" value="SDR62982.1"/>
    <property type="molecule type" value="Genomic_DNA"/>
</dbReference>
<dbReference type="RefSeq" id="WP_090812884.1">
    <property type="nucleotide sequence ID" value="NZ_FNKX01000005.1"/>
</dbReference>
<dbReference type="STRING" id="157910.SAMN05445850_8549"/>
<keyword evidence="2" id="KW-1185">Reference proteome</keyword>
<sequence length="169" mass="18777">MCYGDPDRLLELVIGKRALPKNDLGHTPLDDFEHFCAYTGCREQDLGPRAFAFVRLAYVTAGLNRRRYRSAGLDAQLEKYCADISMLLRDRPPGTTADITGDAVLYWDGGRLNGATLSEDDVRDVALPLELEDILPGARDAVAEWLARPTFSFRPSLLEWLDPLPPGAL</sequence>
<evidence type="ECO:0000313" key="1">
    <source>
        <dbReference type="EMBL" id="SDR62982.1"/>
    </source>
</evidence>
<protein>
    <submittedName>
        <fullName evidence="1">Uncharacterized protein</fullName>
    </submittedName>
</protein>
<organism evidence="1 2">
    <name type="scientific">Paraburkholderia tuberum</name>
    <dbReference type="NCBI Taxonomy" id="157910"/>
    <lineage>
        <taxon>Bacteria</taxon>
        <taxon>Pseudomonadati</taxon>
        <taxon>Pseudomonadota</taxon>
        <taxon>Betaproteobacteria</taxon>
        <taxon>Burkholderiales</taxon>
        <taxon>Burkholderiaceae</taxon>
        <taxon>Paraburkholderia</taxon>
    </lineage>
</organism>
<dbReference type="AlphaFoldDB" id="A0A1H1KLR4"/>
<proteinExistence type="predicted"/>